<dbReference type="Pfam" id="PF21706">
    <property type="entry name" value="FCSD_central"/>
    <property type="match status" value="1"/>
</dbReference>
<dbReference type="Proteomes" id="UP000676246">
    <property type="component" value="Unassembled WGS sequence"/>
</dbReference>
<evidence type="ECO:0000313" key="4">
    <source>
        <dbReference type="EMBL" id="MBQ0932674.1"/>
    </source>
</evidence>
<evidence type="ECO:0000256" key="1">
    <source>
        <dbReference type="SAM" id="SignalP"/>
    </source>
</evidence>
<feature type="chain" id="PRO_5037487581" evidence="1">
    <location>
        <begin position="29"/>
        <end position="457"/>
    </location>
</feature>
<sequence length="457" mass="47621">MNTPRPLGRRQWLAFGLASLGGALLSGAARSDSDGGSRNVVYRLVPSGPSAQVVVVGGGMAGTTVAKYLRLWGGAGLRVTLVDPDASYTSNILSNEVLTGARTLTSLGYGRQAVADRYGVVLRQARVQSLDAAARRLTLDDGSTLDYDRLVLAPGIAFDEAYGLSATDYAQRTPHAWRAGPQTELLRQQIAAMPAGGTFVMSIPAAPYRCPPGPYERACLVADALKARGPGARVIVLDHNPVIQAEVETFTRAFSVVHGGVIDYQAGISGLQIDAATRQVQWTDALGAPQRMQADVVNPIPPQRAAGSAAGEWLALAGLANGNAGRWAAVDVLSYESTAVPGVHVIGDAAQCGLPKAGHVANQEAKICADAVVRLLSGQQPDAAPVANSACYSPITAGTASWLTAVYQFDPATRSMKLAANNGSTVGAKATEAASISSGNYRQMQTWFTTLMGDSFA</sequence>
<protein>
    <submittedName>
        <fullName evidence="4">NAD(P)/FAD-dependent oxidoreductase</fullName>
    </submittedName>
</protein>
<name>A0A941BMV9_9BURK</name>
<comment type="caution">
    <text evidence="4">The sequence shown here is derived from an EMBL/GenBank/DDBJ whole genome shotgun (WGS) entry which is preliminary data.</text>
</comment>
<dbReference type="PANTHER" id="PTHR43755:SF1">
    <property type="entry name" value="FAD-DEPENDENT PYRIDINE NUCLEOTIDE-DISULPHIDE OXIDOREDUCTASE"/>
    <property type="match status" value="1"/>
</dbReference>
<dbReference type="InterPro" id="IPR023753">
    <property type="entry name" value="FAD/NAD-binding_dom"/>
</dbReference>
<keyword evidence="5" id="KW-1185">Reference proteome</keyword>
<keyword evidence="1" id="KW-0732">Signal</keyword>
<dbReference type="RefSeq" id="WP_210856383.1">
    <property type="nucleotide sequence ID" value="NZ_JAGQDD010000018.1"/>
</dbReference>
<feature type="domain" description="FAD/NAD(P)-binding" evidence="2">
    <location>
        <begin position="52"/>
        <end position="157"/>
    </location>
</feature>
<gene>
    <name evidence="4" type="ORF">KAK03_19520</name>
</gene>
<evidence type="ECO:0000313" key="5">
    <source>
        <dbReference type="Proteomes" id="UP000676246"/>
    </source>
</evidence>
<dbReference type="SUPFAM" id="SSF51905">
    <property type="entry name" value="FAD/NAD(P)-binding domain"/>
    <property type="match status" value="2"/>
</dbReference>
<dbReference type="Gene3D" id="3.50.50.60">
    <property type="entry name" value="FAD/NAD(P)-binding domain"/>
    <property type="match status" value="2"/>
</dbReference>
<dbReference type="InterPro" id="IPR049386">
    <property type="entry name" value="FCSD_central"/>
</dbReference>
<dbReference type="InterPro" id="IPR036188">
    <property type="entry name" value="FAD/NAD-bd_sf"/>
</dbReference>
<feature type="signal peptide" evidence="1">
    <location>
        <begin position="1"/>
        <end position="28"/>
    </location>
</feature>
<dbReference type="GO" id="GO:0016491">
    <property type="term" value="F:oxidoreductase activity"/>
    <property type="evidence" value="ECO:0007669"/>
    <property type="project" value="InterPro"/>
</dbReference>
<dbReference type="InterPro" id="IPR052541">
    <property type="entry name" value="SQRD"/>
</dbReference>
<proteinExistence type="predicted"/>
<dbReference type="EMBL" id="JAGQDD010000018">
    <property type="protein sequence ID" value="MBQ0932674.1"/>
    <property type="molecule type" value="Genomic_DNA"/>
</dbReference>
<dbReference type="PANTHER" id="PTHR43755">
    <property type="match status" value="1"/>
</dbReference>
<dbReference type="Pfam" id="PF07992">
    <property type="entry name" value="Pyr_redox_2"/>
    <property type="match status" value="1"/>
</dbReference>
<feature type="domain" description="Sulfide dehydrogenase [flavocytochrome c] flavoprotein chain central" evidence="3">
    <location>
        <begin position="183"/>
        <end position="301"/>
    </location>
</feature>
<reference evidence="4 5" key="1">
    <citation type="submission" date="2021-04" db="EMBL/GenBank/DDBJ databases">
        <title>The genome sequence of Ideonella sp. 3Y2.</title>
        <authorList>
            <person name="Liu Y."/>
        </authorList>
    </citation>
    <scope>NUCLEOTIDE SEQUENCE [LARGE SCALE GENOMIC DNA]</scope>
    <source>
        <strain evidence="4 5">3Y2</strain>
    </source>
</reference>
<dbReference type="InterPro" id="IPR006311">
    <property type="entry name" value="TAT_signal"/>
</dbReference>
<dbReference type="AlphaFoldDB" id="A0A941BMV9"/>
<organism evidence="4 5">
    <name type="scientific">Ideonella alba</name>
    <dbReference type="NCBI Taxonomy" id="2824118"/>
    <lineage>
        <taxon>Bacteria</taxon>
        <taxon>Pseudomonadati</taxon>
        <taxon>Pseudomonadota</taxon>
        <taxon>Betaproteobacteria</taxon>
        <taxon>Burkholderiales</taxon>
        <taxon>Sphaerotilaceae</taxon>
        <taxon>Ideonella</taxon>
    </lineage>
</organism>
<evidence type="ECO:0000259" key="2">
    <source>
        <dbReference type="Pfam" id="PF07992"/>
    </source>
</evidence>
<accession>A0A941BMV9</accession>
<dbReference type="PROSITE" id="PS51318">
    <property type="entry name" value="TAT"/>
    <property type="match status" value="1"/>
</dbReference>
<evidence type="ECO:0000259" key="3">
    <source>
        <dbReference type="Pfam" id="PF21706"/>
    </source>
</evidence>